<dbReference type="EMBL" id="SRMA01026500">
    <property type="protein sequence ID" value="TRY83108.1"/>
    <property type="molecule type" value="Genomic_DNA"/>
</dbReference>
<sequence>MQDATHDATTGQYAIGQMCVYVVQAFMAIVANTQMSQQLQASGLKLIPRPLEPHNRPSHQPQGKRQK</sequence>
<evidence type="ECO:0000313" key="2">
    <source>
        <dbReference type="EMBL" id="TRY83108.1"/>
    </source>
</evidence>
<evidence type="ECO:0000313" key="3">
    <source>
        <dbReference type="Proteomes" id="UP000316079"/>
    </source>
</evidence>
<proteinExistence type="predicted"/>
<keyword evidence="3" id="KW-1185">Reference proteome</keyword>
<comment type="caution">
    <text evidence="2">The sequence shown here is derived from an EMBL/GenBank/DDBJ whole genome shotgun (WGS) entry which is preliminary data.</text>
</comment>
<dbReference type="Proteomes" id="UP000316079">
    <property type="component" value="Unassembled WGS sequence"/>
</dbReference>
<reference evidence="2 3" key="1">
    <citation type="journal article" date="2019" name="Sci. Data">
        <title>Hybrid genome assembly and annotation of Danionella translucida.</title>
        <authorList>
            <person name="Kadobianskyi M."/>
            <person name="Schulze L."/>
            <person name="Schuelke M."/>
            <person name="Judkewitz B."/>
        </authorList>
    </citation>
    <scope>NUCLEOTIDE SEQUENCE [LARGE SCALE GENOMIC DNA]</scope>
    <source>
        <strain evidence="2 3">Bolton</strain>
    </source>
</reference>
<dbReference type="AlphaFoldDB" id="A0A553PZK0"/>
<organism evidence="2 3">
    <name type="scientific">Danionella cerebrum</name>
    <dbReference type="NCBI Taxonomy" id="2873325"/>
    <lineage>
        <taxon>Eukaryota</taxon>
        <taxon>Metazoa</taxon>
        <taxon>Chordata</taxon>
        <taxon>Craniata</taxon>
        <taxon>Vertebrata</taxon>
        <taxon>Euteleostomi</taxon>
        <taxon>Actinopterygii</taxon>
        <taxon>Neopterygii</taxon>
        <taxon>Teleostei</taxon>
        <taxon>Ostariophysi</taxon>
        <taxon>Cypriniformes</taxon>
        <taxon>Danionidae</taxon>
        <taxon>Danioninae</taxon>
        <taxon>Danionella</taxon>
    </lineage>
</organism>
<feature type="region of interest" description="Disordered" evidence="1">
    <location>
        <begin position="45"/>
        <end position="67"/>
    </location>
</feature>
<name>A0A553PZK0_9TELE</name>
<protein>
    <submittedName>
        <fullName evidence="2">Uncharacterized protein</fullName>
    </submittedName>
</protein>
<gene>
    <name evidence="2" type="ORF">DNTS_003575</name>
</gene>
<accession>A0A553PZK0</accession>
<evidence type="ECO:0000256" key="1">
    <source>
        <dbReference type="SAM" id="MobiDB-lite"/>
    </source>
</evidence>